<feature type="region of interest" description="Disordered" evidence="13">
    <location>
        <begin position="545"/>
        <end position="590"/>
    </location>
</feature>
<evidence type="ECO:0000256" key="13">
    <source>
        <dbReference type="SAM" id="MobiDB-lite"/>
    </source>
</evidence>
<organism evidence="17">
    <name type="scientific">Chromera velia CCMP2878</name>
    <dbReference type="NCBI Taxonomy" id="1169474"/>
    <lineage>
        <taxon>Eukaryota</taxon>
        <taxon>Sar</taxon>
        <taxon>Alveolata</taxon>
        <taxon>Colpodellida</taxon>
        <taxon>Chromeraceae</taxon>
        <taxon>Chromera</taxon>
    </lineage>
</organism>
<keyword evidence="11" id="KW-0460">Magnesium</keyword>
<dbReference type="FunFam" id="3.30.460.10:FF:000002">
    <property type="entry name" value="Poly(A) polymerase alpha, putative"/>
    <property type="match status" value="1"/>
</dbReference>
<keyword evidence="10" id="KW-0067">ATP-binding</keyword>
<keyword evidence="12" id="KW-0539">Nucleus</keyword>
<evidence type="ECO:0000256" key="4">
    <source>
        <dbReference type="ARBA" id="ARBA00010912"/>
    </source>
</evidence>
<dbReference type="Pfam" id="PF20750">
    <property type="entry name" value="PAP_NTPase"/>
    <property type="match status" value="1"/>
</dbReference>
<name>A0A0G4FAH2_9ALVE</name>
<evidence type="ECO:0000259" key="14">
    <source>
        <dbReference type="Pfam" id="PF04926"/>
    </source>
</evidence>
<dbReference type="SUPFAM" id="SSF81301">
    <property type="entry name" value="Nucleotidyltransferase"/>
    <property type="match status" value="1"/>
</dbReference>
<dbReference type="GO" id="GO:0003723">
    <property type="term" value="F:RNA binding"/>
    <property type="evidence" value="ECO:0007669"/>
    <property type="project" value="InterPro"/>
</dbReference>
<evidence type="ECO:0000313" key="17">
    <source>
        <dbReference type="EMBL" id="CEM09895.1"/>
    </source>
</evidence>
<feature type="region of interest" description="Disordered" evidence="13">
    <location>
        <begin position="356"/>
        <end position="383"/>
    </location>
</feature>
<dbReference type="InterPro" id="IPR011068">
    <property type="entry name" value="NuclTrfase_I-like_C"/>
</dbReference>
<feature type="compositionally biased region" description="Polar residues" evidence="13">
    <location>
        <begin position="363"/>
        <end position="378"/>
    </location>
</feature>
<evidence type="ECO:0000259" key="16">
    <source>
        <dbReference type="Pfam" id="PF20750"/>
    </source>
</evidence>
<dbReference type="InterPro" id="IPR007010">
    <property type="entry name" value="PolA_pol_RNA-bd_dom"/>
</dbReference>
<sequence length="773" mass="84378">MDTGERDPRHGVTGAKTLEGPNEYGLELSLKMHEELKNLHTFETEENLERRKNVLRHLSKMVKDWVYETAVSKGLPDDVARAAGGGIFAFGSYRLGVVLKDADVDALLLAPKHADRDSFFETFQKKLSETKAVKNIVPVAGAHTPVIKFTFAGVDIDLVFASLPIDRIDPTQGVGDDNIVSGLTDGMTRSVNGARVAEKIIELIPNYDSFREALYLVKVWAVRRGIYGNKWGYLAGVTCALLVARVCQLFPNFSPAQLVACFFEFYRRHDWRRPITLKDINQDYAKQMEEGFSHHRVWNPKQDKKDFQHKMPVITPAFPGMNSTHNVFTSTLEAMKREFKRGAEITGSLIADDANRKTREDVYSTQQAPSSTPNTSPTGKPILPSAPASMWKRLLVEAKTEVFRDHRHFLEVRVVGHTEKLYDQWKGFVESRVRFLYMALETNVHGYETTLRPWPEWFKDPTVAAPAKACITYCAMTFKPKDEALANSQPVNLRHHIANFTTDLQKHWKIQGGTQMQLSNHEVEIKICHKPRKEIPDFIKQALSSSTHSNKTPAASPASVLSPPPGTTPSPPGPAAAPVTGPGVLSASASTELLPPPAAAASAGAVGGMPEEGSMQMQDFSGYQEGDVQDAAGLDMSLLRQMLQPDEGAEGGGGSGDANGALPSLSGGVNGESADSAAGLEEHEGGGRKRRAEERGDDATQAEFGDAAPSSAKKPRETHPDEEGEQRQADAPMGGEEGAGASATETRKPVAKQPPPASRGPPKISVKLKPKKK</sequence>
<comment type="subcellular location">
    <subcellularLocation>
        <location evidence="3">Nucleus</location>
    </subcellularLocation>
</comment>
<evidence type="ECO:0000256" key="3">
    <source>
        <dbReference type="ARBA" id="ARBA00004123"/>
    </source>
</evidence>
<dbReference type="InterPro" id="IPR043519">
    <property type="entry name" value="NT_sf"/>
</dbReference>
<dbReference type="Pfam" id="PF04928">
    <property type="entry name" value="PAP_central"/>
    <property type="match status" value="1"/>
</dbReference>
<gene>
    <name evidence="17" type="ORF">Cvel_16026</name>
</gene>
<dbReference type="Gene3D" id="1.10.1410.10">
    <property type="match status" value="1"/>
</dbReference>
<keyword evidence="9" id="KW-0547">Nucleotide-binding</keyword>
<evidence type="ECO:0000256" key="6">
    <source>
        <dbReference type="ARBA" id="ARBA00022664"/>
    </source>
</evidence>
<feature type="compositionally biased region" description="Pro residues" evidence="13">
    <location>
        <begin position="562"/>
        <end position="575"/>
    </location>
</feature>
<dbReference type="InterPro" id="IPR048840">
    <property type="entry name" value="PolA_pol_NTPase"/>
</dbReference>
<dbReference type="Gene3D" id="3.30.460.10">
    <property type="entry name" value="Beta Polymerase, domain 2"/>
    <property type="match status" value="1"/>
</dbReference>
<dbReference type="VEuPathDB" id="CryptoDB:Cvel_16026"/>
<comment type="cofactor">
    <cofactor evidence="1">
        <name>Mn(2+)</name>
        <dbReference type="ChEBI" id="CHEBI:29035"/>
    </cofactor>
</comment>
<feature type="domain" description="Poly(A) polymerase nucleotidyltransferase" evidence="16">
    <location>
        <begin position="11"/>
        <end position="204"/>
    </location>
</feature>
<evidence type="ECO:0000256" key="11">
    <source>
        <dbReference type="ARBA" id="ARBA00022842"/>
    </source>
</evidence>
<evidence type="ECO:0000256" key="9">
    <source>
        <dbReference type="ARBA" id="ARBA00022741"/>
    </source>
</evidence>
<evidence type="ECO:0000256" key="2">
    <source>
        <dbReference type="ARBA" id="ARBA00001946"/>
    </source>
</evidence>
<dbReference type="AlphaFoldDB" id="A0A0G4FAH2"/>
<evidence type="ECO:0000256" key="5">
    <source>
        <dbReference type="ARBA" id="ARBA00012388"/>
    </source>
</evidence>
<dbReference type="GO" id="GO:0031123">
    <property type="term" value="P:RNA 3'-end processing"/>
    <property type="evidence" value="ECO:0007669"/>
    <property type="project" value="InterPro"/>
</dbReference>
<evidence type="ECO:0000256" key="7">
    <source>
        <dbReference type="ARBA" id="ARBA00022679"/>
    </source>
</evidence>
<dbReference type="GO" id="GO:0006397">
    <property type="term" value="P:mRNA processing"/>
    <property type="evidence" value="ECO:0007669"/>
    <property type="project" value="UniProtKB-KW"/>
</dbReference>
<reference evidence="17" key="1">
    <citation type="submission" date="2014-11" db="EMBL/GenBank/DDBJ databases">
        <authorList>
            <person name="Otto D Thomas"/>
            <person name="Naeem Raeece"/>
        </authorList>
    </citation>
    <scope>NUCLEOTIDE SEQUENCE</scope>
</reference>
<dbReference type="EMBL" id="CDMZ01000239">
    <property type="protein sequence ID" value="CEM09895.1"/>
    <property type="molecule type" value="Genomic_DNA"/>
</dbReference>
<dbReference type="GO" id="GO:0005634">
    <property type="term" value="C:nucleus"/>
    <property type="evidence" value="ECO:0007669"/>
    <property type="project" value="UniProtKB-SubCell"/>
</dbReference>
<dbReference type="PANTHER" id="PTHR10682:SF10">
    <property type="entry name" value="POLYNUCLEOTIDE ADENYLYLTRANSFERASE"/>
    <property type="match status" value="1"/>
</dbReference>
<evidence type="ECO:0000256" key="8">
    <source>
        <dbReference type="ARBA" id="ARBA00022723"/>
    </source>
</evidence>
<dbReference type="EC" id="2.7.7.19" evidence="5"/>
<dbReference type="InterPro" id="IPR007012">
    <property type="entry name" value="PolA_pol_cen_dom"/>
</dbReference>
<dbReference type="GO" id="GO:0046872">
    <property type="term" value="F:metal ion binding"/>
    <property type="evidence" value="ECO:0007669"/>
    <property type="project" value="UniProtKB-KW"/>
</dbReference>
<evidence type="ECO:0000259" key="15">
    <source>
        <dbReference type="Pfam" id="PF04928"/>
    </source>
</evidence>
<feature type="domain" description="Poly(A) polymerase central" evidence="15">
    <location>
        <begin position="209"/>
        <end position="354"/>
    </location>
</feature>
<feature type="region of interest" description="Disordered" evidence="13">
    <location>
        <begin position="645"/>
        <end position="773"/>
    </location>
</feature>
<evidence type="ECO:0000256" key="10">
    <source>
        <dbReference type="ARBA" id="ARBA00022840"/>
    </source>
</evidence>
<dbReference type="PANTHER" id="PTHR10682">
    <property type="entry name" value="POLY A POLYMERASE"/>
    <property type="match status" value="1"/>
</dbReference>
<dbReference type="FunFam" id="1.10.1410.10:FF:000001">
    <property type="entry name" value="Putative poly(A) polymerase gamma"/>
    <property type="match status" value="1"/>
</dbReference>
<keyword evidence="7" id="KW-0808">Transferase</keyword>
<feature type="compositionally biased region" description="Low complexity" evidence="13">
    <location>
        <begin position="576"/>
        <end position="590"/>
    </location>
</feature>
<evidence type="ECO:0000256" key="1">
    <source>
        <dbReference type="ARBA" id="ARBA00001936"/>
    </source>
</evidence>
<dbReference type="SUPFAM" id="SSF55003">
    <property type="entry name" value="PAP/Archaeal CCA-adding enzyme, C-terminal domain"/>
    <property type="match status" value="1"/>
</dbReference>
<dbReference type="CDD" id="cd05402">
    <property type="entry name" value="NT_PAP_TUTase"/>
    <property type="match status" value="1"/>
</dbReference>
<proteinExistence type="inferred from homology"/>
<feature type="compositionally biased region" description="Basic and acidic residues" evidence="13">
    <location>
        <begin position="714"/>
        <end position="728"/>
    </location>
</feature>
<keyword evidence="6" id="KW-0507">mRNA processing</keyword>
<dbReference type="Pfam" id="PF04926">
    <property type="entry name" value="PAP_RNA-bind"/>
    <property type="match status" value="1"/>
</dbReference>
<dbReference type="GO" id="GO:1990817">
    <property type="term" value="F:poly(A) RNA polymerase activity"/>
    <property type="evidence" value="ECO:0007669"/>
    <property type="project" value="UniProtKB-EC"/>
</dbReference>
<feature type="compositionally biased region" description="Basic and acidic residues" evidence="13">
    <location>
        <begin position="680"/>
        <end position="698"/>
    </location>
</feature>
<dbReference type="GO" id="GO:0005524">
    <property type="term" value="F:ATP binding"/>
    <property type="evidence" value="ECO:0007669"/>
    <property type="project" value="UniProtKB-KW"/>
</dbReference>
<evidence type="ECO:0000256" key="12">
    <source>
        <dbReference type="ARBA" id="ARBA00023242"/>
    </source>
</evidence>
<protein>
    <recommendedName>
        <fullName evidence="5">polynucleotide adenylyltransferase</fullName>
        <ecNumber evidence="5">2.7.7.19</ecNumber>
    </recommendedName>
</protein>
<dbReference type="Gene3D" id="3.30.70.590">
    <property type="entry name" value="Poly(A) polymerase predicted RNA binding domain"/>
    <property type="match status" value="1"/>
</dbReference>
<dbReference type="SUPFAM" id="SSF81631">
    <property type="entry name" value="PAP/OAS1 substrate-binding domain"/>
    <property type="match status" value="1"/>
</dbReference>
<dbReference type="PhylomeDB" id="A0A0G4FAH2"/>
<feature type="domain" description="Poly(A) polymerase RNA-binding" evidence="14">
    <location>
        <begin position="403"/>
        <end position="443"/>
    </location>
</feature>
<comment type="cofactor">
    <cofactor evidence="2">
        <name>Mg(2+)</name>
        <dbReference type="ChEBI" id="CHEBI:18420"/>
    </cofactor>
</comment>
<accession>A0A0G4FAH2</accession>
<comment type="similarity">
    <text evidence="4">Belongs to the poly(A) polymerase family.</text>
</comment>
<keyword evidence="8" id="KW-0479">Metal-binding</keyword>